<name>A0A485K987_9STRA</name>
<evidence type="ECO:0000313" key="5">
    <source>
        <dbReference type="Proteomes" id="UP000332933"/>
    </source>
</evidence>
<protein>
    <submittedName>
        <fullName evidence="4">Aste57867_3221 protein</fullName>
    </submittedName>
</protein>
<organism evidence="4 5">
    <name type="scientific">Aphanomyces stellatus</name>
    <dbReference type="NCBI Taxonomy" id="120398"/>
    <lineage>
        <taxon>Eukaryota</taxon>
        <taxon>Sar</taxon>
        <taxon>Stramenopiles</taxon>
        <taxon>Oomycota</taxon>
        <taxon>Saprolegniomycetes</taxon>
        <taxon>Saprolegniales</taxon>
        <taxon>Verrucalvaceae</taxon>
        <taxon>Aphanomyces</taxon>
    </lineage>
</organism>
<keyword evidence="1" id="KW-0175">Coiled coil</keyword>
<proteinExistence type="predicted"/>
<dbReference type="Proteomes" id="UP000332933">
    <property type="component" value="Unassembled WGS sequence"/>
</dbReference>
<sequence length="365" mass="40675">MPVSPKAARSPSVVSKASTSSRYHDGFHVDTTRPPSPVHAAHVARTTIRGSFARSPRPSFMNLPLSSSSSSSSSSKRAALAVPEITEEEYFRLLKKTDVLGHLLRVNDDLLDTEGQLEVAEVDNTKLDAMNKHIVVELEVFKDKYYESQRLFLSHVEQLTTICLHEEASGLGHTQAAAEQFANQFAHVRTLEDVHQATATAKLATTDDIQSQALAAVASARIHQLQAVCQTYRSELNRVENDAAQLRCKGNDVQVTEVQYAEKVEGTLKAVEAEKDKVIDEMHMTAKQNAALHDEIARLKQKLDDQKRYERECKRVLTQQEHAIQLLLQNVKTDIKKRYGFVPPALEEYALQTATPPPAPPSFRC</sequence>
<reference evidence="4 5" key="1">
    <citation type="submission" date="2019-03" db="EMBL/GenBank/DDBJ databases">
        <authorList>
            <person name="Gaulin E."/>
            <person name="Dumas B."/>
        </authorList>
    </citation>
    <scope>NUCLEOTIDE SEQUENCE [LARGE SCALE GENOMIC DNA]</scope>
    <source>
        <strain evidence="4">CBS 568.67</strain>
    </source>
</reference>
<feature type="compositionally biased region" description="Low complexity" evidence="2">
    <location>
        <begin position="10"/>
        <end position="21"/>
    </location>
</feature>
<evidence type="ECO:0000256" key="2">
    <source>
        <dbReference type="SAM" id="MobiDB-lite"/>
    </source>
</evidence>
<evidence type="ECO:0000313" key="4">
    <source>
        <dbReference type="EMBL" id="VFT80395.1"/>
    </source>
</evidence>
<feature type="coiled-coil region" evidence="1">
    <location>
        <begin position="222"/>
        <end position="309"/>
    </location>
</feature>
<gene>
    <name evidence="4" type="primary">Aste57867_3221</name>
    <name evidence="3" type="ORF">As57867_003211</name>
    <name evidence="4" type="ORF">ASTE57867_3221</name>
</gene>
<evidence type="ECO:0000256" key="1">
    <source>
        <dbReference type="SAM" id="Coils"/>
    </source>
</evidence>
<keyword evidence="5" id="KW-1185">Reference proteome</keyword>
<dbReference type="AlphaFoldDB" id="A0A485K987"/>
<accession>A0A485K987</accession>
<reference evidence="3" key="2">
    <citation type="submission" date="2019-06" db="EMBL/GenBank/DDBJ databases">
        <title>Genomics analysis of Aphanomyces spp. identifies a new class of oomycete effector associated with host adaptation.</title>
        <authorList>
            <person name="Gaulin E."/>
        </authorList>
    </citation>
    <scope>NUCLEOTIDE SEQUENCE</scope>
    <source>
        <strain evidence="3">CBS 578.67</strain>
    </source>
</reference>
<dbReference type="OrthoDB" id="72630at2759"/>
<dbReference type="EMBL" id="CAADRA010000527">
    <property type="protein sequence ID" value="VFT80395.1"/>
    <property type="molecule type" value="Genomic_DNA"/>
</dbReference>
<dbReference type="EMBL" id="VJMH01000527">
    <property type="protein sequence ID" value="KAF0715729.1"/>
    <property type="molecule type" value="Genomic_DNA"/>
</dbReference>
<feature type="region of interest" description="Disordered" evidence="2">
    <location>
        <begin position="1"/>
        <end position="39"/>
    </location>
</feature>
<evidence type="ECO:0000313" key="3">
    <source>
        <dbReference type="EMBL" id="KAF0715729.1"/>
    </source>
</evidence>
<feature type="compositionally biased region" description="Basic and acidic residues" evidence="2">
    <location>
        <begin position="22"/>
        <end position="31"/>
    </location>
</feature>